<evidence type="ECO:0000313" key="2">
    <source>
        <dbReference type="EMBL" id="AKT40180.1"/>
    </source>
</evidence>
<feature type="transmembrane region" description="Helical" evidence="1">
    <location>
        <begin position="31"/>
        <end position="49"/>
    </location>
</feature>
<keyword evidence="3" id="KW-1185">Reference proteome</keyword>
<evidence type="ECO:0000313" key="3">
    <source>
        <dbReference type="Proteomes" id="UP000067626"/>
    </source>
</evidence>
<sequence>MAQHQPRERGLPSVAEARQRRSSIRWMPPKFWAYAGIALAVILILNWKWSQGKVESSRQKLMAKQRAVAVELGARWSSLRDRVEGWTTELAHNAGPEVVDKDALKGWDFRQMPGIYLRLRTDQATTAEEVRKGAVGSLRDAFTACFLRANNPNPLAGKECLRTRDCERGEYCNENDRCSKPVQPFNLRIPYRSFRILSDEFVRDVQGANELGLRALDGTFEDNVNDDLPLATELLARAQYYLVVLDEPAEDGKAQTTDELLASPHHARIGVWRLSDDKLVVRVRREASAELRGGTPVVDDDVLGARQRQANSCALALAVRQAMGDASAAAVSPE</sequence>
<accession>A0A0K1EH45</accession>
<keyword evidence="1" id="KW-1133">Transmembrane helix</keyword>
<name>A0A0K1EH45_CHOCO</name>
<evidence type="ECO:0000256" key="1">
    <source>
        <dbReference type="SAM" id="Phobius"/>
    </source>
</evidence>
<organism evidence="2 3">
    <name type="scientific">Chondromyces crocatus</name>
    <dbReference type="NCBI Taxonomy" id="52"/>
    <lineage>
        <taxon>Bacteria</taxon>
        <taxon>Pseudomonadati</taxon>
        <taxon>Myxococcota</taxon>
        <taxon>Polyangia</taxon>
        <taxon>Polyangiales</taxon>
        <taxon>Polyangiaceae</taxon>
        <taxon>Chondromyces</taxon>
    </lineage>
</organism>
<dbReference type="STRING" id="52.CMC5_043330"/>
<dbReference type="Proteomes" id="UP000067626">
    <property type="component" value="Chromosome"/>
</dbReference>
<dbReference type="KEGG" id="ccro:CMC5_043330"/>
<dbReference type="AlphaFoldDB" id="A0A0K1EH45"/>
<keyword evidence="1" id="KW-0812">Transmembrane</keyword>
<proteinExistence type="predicted"/>
<dbReference type="EMBL" id="CP012159">
    <property type="protein sequence ID" value="AKT40180.1"/>
    <property type="molecule type" value="Genomic_DNA"/>
</dbReference>
<reference evidence="2 3" key="1">
    <citation type="submission" date="2015-07" db="EMBL/GenBank/DDBJ databases">
        <title>Genome analysis of myxobacterium Chondromyces crocatus Cm c5 reveals a high potential for natural compound synthesis and the genetic basis for the loss of fruiting body formation.</title>
        <authorList>
            <person name="Zaburannyi N."/>
            <person name="Bunk B."/>
            <person name="Maier J."/>
            <person name="Overmann J."/>
            <person name="Mueller R."/>
        </authorList>
    </citation>
    <scope>NUCLEOTIDE SEQUENCE [LARGE SCALE GENOMIC DNA]</scope>
    <source>
        <strain evidence="2 3">Cm c5</strain>
    </source>
</reference>
<protein>
    <submittedName>
        <fullName evidence="2">Uncharacterized protein</fullName>
    </submittedName>
</protein>
<gene>
    <name evidence="2" type="ORF">CMC5_043330</name>
</gene>
<keyword evidence="1" id="KW-0472">Membrane</keyword>